<dbReference type="EMBL" id="JADKIO010000008">
    <property type="protein sequence ID" value="MBK9797066.1"/>
    <property type="molecule type" value="Genomic_DNA"/>
</dbReference>
<organism evidence="1 2">
    <name type="scientific">Candidatus Geothrix skivensis</name>
    <dbReference type="NCBI Taxonomy" id="2954439"/>
    <lineage>
        <taxon>Bacteria</taxon>
        <taxon>Pseudomonadati</taxon>
        <taxon>Acidobacteriota</taxon>
        <taxon>Holophagae</taxon>
        <taxon>Holophagales</taxon>
        <taxon>Holophagaceae</taxon>
        <taxon>Geothrix</taxon>
    </lineage>
</organism>
<dbReference type="PROSITE" id="PS51257">
    <property type="entry name" value="PROKAR_LIPOPROTEIN"/>
    <property type="match status" value="1"/>
</dbReference>
<comment type="caution">
    <text evidence="1">The sequence shown here is derived from an EMBL/GenBank/DDBJ whole genome shotgun (WGS) entry which is preliminary data.</text>
</comment>
<sequence length="157" mass="16750">MARKTILQVLGMVLGLGMLMACGLVSPEASFAATHPEGLGAGKPSCSECHTNDVSKGALKPYATFDHTPTFVKNHKAQANQDANTCATCHAQSFCVDCHGGKVPMKPAIKLSGSPDRMAPHRGDFLTLHKIEGKLDPSSCYSCHGRANNDKCRTCHR</sequence>
<dbReference type="SUPFAM" id="SSF48695">
    <property type="entry name" value="Multiheme cytochromes"/>
    <property type="match status" value="1"/>
</dbReference>
<protein>
    <submittedName>
        <fullName evidence="1">Cytochrome C</fullName>
    </submittedName>
</protein>
<dbReference type="InterPro" id="IPR036280">
    <property type="entry name" value="Multihaem_cyt_sf"/>
</dbReference>
<dbReference type="Proteomes" id="UP000886657">
    <property type="component" value="Unassembled WGS sequence"/>
</dbReference>
<reference evidence="1" key="1">
    <citation type="submission" date="2020-10" db="EMBL/GenBank/DDBJ databases">
        <title>Connecting structure to function with the recovery of over 1000 high-quality activated sludge metagenome-assembled genomes encoding full-length rRNA genes using long-read sequencing.</title>
        <authorList>
            <person name="Singleton C.M."/>
            <person name="Petriglieri F."/>
            <person name="Kristensen J.M."/>
            <person name="Kirkegaard R.H."/>
            <person name="Michaelsen T.Y."/>
            <person name="Andersen M.H."/>
            <person name="Karst S.M."/>
            <person name="Dueholm M.S."/>
            <person name="Nielsen P.H."/>
            <person name="Albertsen M."/>
        </authorList>
    </citation>
    <scope>NUCLEOTIDE SEQUENCE</scope>
    <source>
        <strain evidence="1">Skiv_18-Q3-R9-52_MAXAC.067</strain>
    </source>
</reference>
<name>A0A9D7SJG1_9BACT</name>
<proteinExistence type="predicted"/>
<gene>
    <name evidence="1" type="ORF">IPP58_11315</name>
</gene>
<dbReference type="AlphaFoldDB" id="A0A9D7SJG1"/>
<evidence type="ECO:0000313" key="1">
    <source>
        <dbReference type="EMBL" id="MBK9797066.1"/>
    </source>
</evidence>
<evidence type="ECO:0000313" key="2">
    <source>
        <dbReference type="Proteomes" id="UP000886657"/>
    </source>
</evidence>
<accession>A0A9D7SJG1</accession>